<proteinExistence type="predicted"/>
<protein>
    <recommendedName>
        <fullName evidence="4">C2H2-type domain-containing protein</fullName>
    </recommendedName>
</protein>
<dbReference type="EMBL" id="JBFCZG010000001">
    <property type="protein sequence ID" value="KAL3427860.1"/>
    <property type="molecule type" value="Genomic_DNA"/>
</dbReference>
<feature type="compositionally biased region" description="Low complexity" evidence="1">
    <location>
        <begin position="22"/>
        <end position="39"/>
    </location>
</feature>
<dbReference type="Proteomes" id="UP001629113">
    <property type="component" value="Unassembled WGS sequence"/>
</dbReference>
<feature type="compositionally biased region" description="Pro residues" evidence="1">
    <location>
        <begin position="597"/>
        <end position="607"/>
    </location>
</feature>
<keyword evidence="3" id="KW-1185">Reference proteome</keyword>
<feature type="compositionally biased region" description="Polar residues" evidence="1">
    <location>
        <begin position="385"/>
        <end position="399"/>
    </location>
</feature>
<reference evidence="2 3" key="1">
    <citation type="submission" date="2024-06" db="EMBL/GenBank/DDBJ databases">
        <title>Complete genome of Phlyctema vagabunda strain 19-DSS-EL-015.</title>
        <authorList>
            <person name="Fiorenzani C."/>
        </authorList>
    </citation>
    <scope>NUCLEOTIDE SEQUENCE [LARGE SCALE GENOMIC DNA]</scope>
    <source>
        <strain evidence="2 3">19-DSS-EL-015</strain>
    </source>
</reference>
<gene>
    <name evidence="2" type="ORF">PVAG01_01369</name>
</gene>
<feature type="compositionally biased region" description="Basic and acidic residues" evidence="1">
    <location>
        <begin position="666"/>
        <end position="678"/>
    </location>
</feature>
<feature type="region of interest" description="Disordered" evidence="1">
    <location>
        <begin position="575"/>
        <end position="719"/>
    </location>
</feature>
<evidence type="ECO:0000313" key="2">
    <source>
        <dbReference type="EMBL" id="KAL3427860.1"/>
    </source>
</evidence>
<accession>A0ABR4PWW8</accession>
<organism evidence="2 3">
    <name type="scientific">Phlyctema vagabunda</name>
    <dbReference type="NCBI Taxonomy" id="108571"/>
    <lineage>
        <taxon>Eukaryota</taxon>
        <taxon>Fungi</taxon>
        <taxon>Dikarya</taxon>
        <taxon>Ascomycota</taxon>
        <taxon>Pezizomycotina</taxon>
        <taxon>Leotiomycetes</taxon>
        <taxon>Helotiales</taxon>
        <taxon>Dermateaceae</taxon>
        <taxon>Phlyctema</taxon>
    </lineage>
</organism>
<feature type="region of interest" description="Disordered" evidence="1">
    <location>
        <begin position="384"/>
        <end position="407"/>
    </location>
</feature>
<feature type="compositionally biased region" description="Basic and acidic residues" evidence="1">
    <location>
        <begin position="40"/>
        <end position="58"/>
    </location>
</feature>
<evidence type="ECO:0008006" key="4">
    <source>
        <dbReference type="Google" id="ProtNLM"/>
    </source>
</evidence>
<sequence length="719" mass="78069">MPSAAAVGSASPDYVGKGESNTTNTPAETTTHVSPSRSRSRSDSSSIRRTEKSSEALSEKPPVYQPSSIKISKEIARLQELVAESSPEAVQAVLRDNVDKFLIQDDQQNLIPVSEHLPFVLRAGMTWASDEAKSTILSAHQSKNVRAASLAEATSFDIQESVPVSILDPILRDRLKTVSAMQVIRWLAEANRLGYSAEDIIENDDESIVVPKLPDRLQDEDDDDDDIEMIDAPPKQTARPLMITPLSCRKCKARFDNSSGYSYHTSKNLCDKKPPFGGYKSECDNCHQGFTSSGGKNYHDLNKCCRNTVAGATPIANSTSPSTQLQQEAQAPPVRPAAPHALPYYPSQMNANTMTHPQQPMRTNLPTYPPAPTPMHSHTALKFQPPQTTSHAPPYNTQLPAPRHFYTPQQNNRASMLQSSVPRFASETPSHSGGTRKQNYASSPEVRMTPESLPPEEYAKLNVELDAVDNKYESDVAAIDADPSMSSTIKEARKTSLKNGQASKKSQIRKKFGVTLRLRDKDKKAMKAKGLTPTYNRTGSANGAASSHYLDPKYSSAVMNSSPLVNSTLAANVETPQPRSQLAAVSTPPSYQSPQSQLPPPPQPQPTPVRQSSGFTPLNRPGQIAASLSSRSVSSENSNKRRRSSESSPAARNQTPAEPIELSSGDEDKGGNGGEEHAGVGADAASRRGGMKAIRGGRREFNIPRPAASKPETREEETR</sequence>
<feature type="compositionally biased region" description="Polar residues" evidence="1">
    <location>
        <begin position="533"/>
        <end position="543"/>
    </location>
</feature>
<feature type="compositionally biased region" description="Low complexity" evidence="1">
    <location>
        <begin position="627"/>
        <end position="637"/>
    </location>
</feature>
<comment type="caution">
    <text evidence="2">The sequence shown here is derived from an EMBL/GenBank/DDBJ whole genome shotgun (WGS) entry which is preliminary data.</text>
</comment>
<feature type="compositionally biased region" description="Polar residues" evidence="1">
    <location>
        <begin position="575"/>
        <end position="584"/>
    </location>
</feature>
<evidence type="ECO:0000256" key="1">
    <source>
        <dbReference type="SAM" id="MobiDB-lite"/>
    </source>
</evidence>
<feature type="region of interest" description="Disordered" evidence="1">
    <location>
        <begin position="1"/>
        <end position="65"/>
    </location>
</feature>
<evidence type="ECO:0000313" key="3">
    <source>
        <dbReference type="Proteomes" id="UP001629113"/>
    </source>
</evidence>
<feature type="compositionally biased region" description="Low complexity" evidence="1">
    <location>
        <begin position="586"/>
        <end position="596"/>
    </location>
</feature>
<feature type="region of interest" description="Disordered" evidence="1">
    <location>
        <begin position="523"/>
        <end position="543"/>
    </location>
</feature>
<name>A0ABR4PWW8_9HELO</name>
<feature type="compositionally biased region" description="Polar residues" evidence="1">
    <location>
        <begin position="423"/>
        <end position="442"/>
    </location>
</feature>
<feature type="region of interest" description="Disordered" evidence="1">
    <location>
        <begin position="423"/>
        <end position="453"/>
    </location>
</feature>